<accession>A0A5C6A9T0</accession>
<dbReference type="RefSeq" id="WP_146445977.1">
    <property type="nucleotide sequence ID" value="NZ_SJPR01000004.1"/>
</dbReference>
<organism evidence="1 2">
    <name type="scientific">Botrimarina colliarenosi</name>
    <dbReference type="NCBI Taxonomy" id="2528001"/>
    <lineage>
        <taxon>Bacteria</taxon>
        <taxon>Pseudomonadati</taxon>
        <taxon>Planctomycetota</taxon>
        <taxon>Planctomycetia</taxon>
        <taxon>Pirellulales</taxon>
        <taxon>Lacipirellulaceae</taxon>
        <taxon>Botrimarina</taxon>
    </lineage>
</organism>
<evidence type="ECO:0000313" key="1">
    <source>
        <dbReference type="EMBL" id="TWT96196.1"/>
    </source>
</evidence>
<gene>
    <name evidence="1" type="ORF">Pla108_32840</name>
</gene>
<reference evidence="1 2" key="1">
    <citation type="submission" date="2019-02" db="EMBL/GenBank/DDBJ databases">
        <title>Deep-cultivation of Planctomycetes and their phenomic and genomic characterization uncovers novel biology.</title>
        <authorList>
            <person name="Wiegand S."/>
            <person name="Jogler M."/>
            <person name="Boedeker C."/>
            <person name="Pinto D."/>
            <person name="Vollmers J."/>
            <person name="Rivas-Marin E."/>
            <person name="Kohn T."/>
            <person name="Peeters S.H."/>
            <person name="Heuer A."/>
            <person name="Rast P."/>
            <person name="Oberbeckmann S."/>
            <person name="Bunk B."/>
            <person name="Jeske O."/>
            <person name="Meyerdierks A."/>
            <person name="Storesund J.E."/>
            <person name="Kallscheuer N."/>
            <person name="Luecker S."/>
            <person name="Lage O.M."/>
            <person name="Pohl T."/>
            <person name="Merkel B.J."/>
            <person name="Hornburger P."/>
            <person name="Mueller R.-W."/>
            <person name="Bruemmer F."/>
            <person name="Labrenz M."/>
            <person name="Spormann A.M."/>
            <person name="Op Den Camp H."/>
            <person name="Overmann J."/>
            <person name="Amann R."/>
            <person name="Jetten M.S.M."/>
            <person name="Mascher T."/>
            <person name="Medema M.H."/>
            <person name="Devos D.P."/>
            <person name="Kaster A.-K."/>
            <person name="Ovreas L."/>
            <person name="Rohde M."/>
            <person name="Galperin M.Y."/>
            <person name="Jogler C."/>
        </authorList>
    </citation>
    <scope>NUCLEOTIDE SEQUENCE [LARGE SCALE GENOMIC DNA]</scope>
    <source>
        <strain evidence="1 2">Pla108</strain>
    </source>
</reference>
<dbReference type="AlphaFoldDB" id="A0A5C6A9T0"/>
<proteinExistence type="predicted"/>
<comment type="caution">
    <text evidence="1">The sequence shown here is derived from an EMBL/GenBank/DDBJ whole genome shotgun (WGS) entry which is preliminary data.</text>
</comment>
<protein>
    <submittedName>
        <fullName evidence="1">Uncharacterized protein</fullName>
    </submittedName>
</protein>
<dbReference type="Proteomes" id="UP000317421">
    <property type="component" value="Unassembled WGS sequence"/>
</dbReference>
<sequence>MPKLSTTATPNSLDHCCVLHIGFLVDVVNCYSDILTRVAPTVVSEPLTSGGAFDPLRCHD</sequence>
<keyword evidence="2" id="KW-1185">Reference proteome</keyword>
<dbReference type="EMBL" id="SJPR01000004">
    <property type="protein sequence ID" value="TWT96196.1"/>
    <property type="molecule type" value="Genomic_DNA"/>
</dbReference>
<evidence type="ECO:0000313" key="2">
    <source>
        <dbReference type="Proteomes" id="UP000317421"/>
    </source>
</evidence>
<name>A0A5C6A9T0_9BACT</name>